<proteinExistence type="predicted"/>
<organism evidence="2 3">
    <name type="scientific">Rhizobium hainanense</name>
    <dbReference type="NCBI Taxonomy" id="52131"/>
    <lineage>
        <taxon>Bacteria</taxon>
        <taxon>Pseudomonadati</taxon>
        <taxon>Pseudomonadota</taxon>
        <taxon>Alphaproteobacteria</taxon>
        <taxon>Hyphomicrobiales</taxon>
        <taxon>Rhizobiaceae</taxon>
        <taxon>Rhizobium/Agrobacterium group</taxon>
        <taxon>Rhizobium</taxon>
    </lineage>
</organism>
<dbReference type="GO" id="GO:0016787">
    <property type="term" value="F:hydrolase activity"/>
    <property type="evidence" value="ECO:0007669"/>
    <property type="project" value="InterPro"/>
</dbReference>
<evidence type="ECO:0000313" key="3">
    <source>
        <dbReference type="Proteomes" id="UP000186228"/>
    </source>
</evidence>
<dbReference type="Proteomes" id="UP000186228">
    <property type="component" value="Unassembled WGS sequence"/>
</dbReference>
<dbReference type="InterPro" id="IPR029058">
    <property type="entry name" value="AB_hydrolase_fold"/>
</dbReference>
<dbReference type="InterPro" id="IPR002925">
    <property type="entry name" value="Dienelactn_hydro"/>
</dbReference>
<keyword evidence="3" id="KW-1185">Reference proteome</keyword>
<dbReference type="PANTHER" id="PTHR46623:SF10">
    <property type="entry name" value="CARBOXYMETHYLENEBUTENOLIDASE HOMOLOG"/>
    <property type="match status" value="1"/>
</dbReference>
<evidence type="ECO:0000259" key="1">
    <source>
        <dbReference type="Pfam" id="PF01738"/>
    </source>
</evidence>
<protein>
    <submittedName>
        <fullName evidence="2">Carboxymethylenebutenolidase</fullName>
    </submittedName>
</protein>
<name>A0A1C3UCY3_9HYPH</name>
<feature type="domain" description="Dienelactone hydrolase" evidence="1">
    <location>
        <begin position="53"/>
        <end position="278"/>
    </location>
</feature>
<evidence type="ECO:0000313" key="2">
    <source>
        <dbReference type="EMBL" id="SCB13265.1"/>
    </source>
</evidence>
<dbReference type="Pfam" id="PF01738">
    <property type="entry name" value="DLH"/>
    <property type="match status" value="1"/>
</dbReference>
<dbReference type="Gene3D" id="3.40.50.1820">
    <property type="entry name" value="alpha/beta hydrolase"/>
    <property type="match status" value="1"/>
</dbReference>
<reference evidence="3" key="1">
    <citation type="submission" date="2016-08" db="EMBL/GenBank/DDBJ databases">
        <authorList>
            <person name="Varghese N."/>
            <person name="Submissions Spin"/>
        </authorList>
    </citation>
    <scope>NUCLEOTIDE SEQUENCE [LARGE SCALE GENOMIC DNA]</scope>
    <source>
        <strain evidence="3">CCBAU 57015</strain>
    </source>
</reference>
<sequence>MTPAVLKEHALEGLWAVCQSRMRCGARADNEIARETTMKQDIEIKTADGTAKAAIFRPDNGASAEHGVILYMDAMGPRSSLNGMAQRLADAGYIVLLPDLFYRFGAYGPFDGGAFGNPASRETIMSMIRGTTQEMTKVDSAAFLDTLSAAGAKGATGVVGYCMGGGRALTAAAAYPDRIAAAASFHGGNLASEAEDSPHRLAADIKARVYIGVAGVDNSFPPEQSARLAEALRTSGVDHAIENYVGMAHGWTVPDHGVYDEVGAERHWKRLLNLFDEAFA</sequence>
<accession>A0A1C3UCY3</accession>
<dbReference type="EMBL" id="FMAC01000001">
    <property type="protein sequence ID" value="SCB13265.1"/>
    <property type="molecule type" value="Genomic_DNA"/>
</dbReference>
<dbReference type="AlphaFoldDB" id="A0A1C3UCY3"/>
<dbReference type="SUPFAM" id="SSF53474">
    <property type="entry name" value="alpha/beta-Hydrolases"/>
    <property type="match status" value="1"/>
</dbReference>
<dbReference type="InterPro" id="IPR051049">
    <property type="entry name" value="Dienelactone_hydrolase-like"/>
</dbReference>
<dbReference type="STRING" id="52131.GA0061100_1011275"/>
<gene>
    <name evidence="2" type="ORF">GA0061100_1011275</name>
</gene>
<dbReference type="PANTHER" id="PTHR46623">
    <property type="entry name" value="CARBOXYMETHYLENEBUTENOLIDASE-RELATED"/>
    <property type="match status" value="1"/>
</dbReference>